<feature type="compositionally biased region" description="Basic and acidic residues" evidence="1">
    <location>
        <begin position="1"/>
        <end position="12"/>
    </location>
</feature>
<dbReference type="AlphaFoldDB" id="C1DZP7"/>
<dbReference type="InterPro" id="IPR010996">
    <property type="entry name" value="HHH_MUS81"/>
</dbReference>
<accession>C1DZP7</accession>
<evidence type="ECO:0000313" key="3">
    <source>
        <dbReference type="EMBL" id="ACO61156.1"/>
    </source>
</evidence>
<feature type="compositionally biased region" description="Basic and acidic residues" evidence="1">
    <location>
        <begin position="175"/>
        <end position="190"/>
    </location>
</feature>
<feature type="compositionally biased region" description="Basic residues" evidence="1">
    <location>
        <begin position="31"/>
        <end position="41"/>
    </location>
</feature>
<feature type="compositionally biased region" description="Basic and acidic residues" evidence="1">
    <location>
        <begin position="42"/>
        <end position="58"/>
    </location>
</feature>
<evidence type="ECO:0000259" key="2">
    <source>
        <dbReference type="Pfam" id="PF14716"/>
    </source>
</evidence>
<gene>
    <name evidence="3" type="ORF">MICPUN_56464</name>
</gene>
<dbReference type="Pfam" id="PF14716">
    <property type="entry name" value="HHH_8"/>
    <property type="match status" value="1"/>
</dbReference>
<evidence type="ECO:0000313" key="4">
    <source>
        <dbReference type="Proteomes" id="UP000002009"/>
    </source>
</evidence>
<dbReference type="Proteomes" id="UP000002009">
    <property type="component" value="Chromosome 2"/>
</dbReference>
<dbReference type="eggNOG" id="ENOG502SD9B">
    <property type="taxonomic scope" value="Eukaryota"/>
</dbReference>
<dbReference type="Gene3D" id="3.90.640.80">
    <property type="match status" value="1"/>
</dbReference>
<name>C1DZP7_MICCC</name>
<dbReference type="OMA" id="RFERMEY"/>
<dbReference type="KEGG" id="mis:MICPUN_56464"/>
<dbReference type="SUPFAM" id="SSF47802">
    <property type="entry name" value="DNA polymerase beta, N-terminal domain-like"/>
    <property type="match status" value="1"/>
</dbReference>
<evidence type="ECO:0000256" key="1">
    <source>
        <dbReference type="SAM" id="MobiDB-lite"/>
    </source>
</evidence>
<dbReference type="GeneID" id="8240624"/>
<dbReference type="RefSeq" id="XP_002499898.1">
    <property type="nucleotide sequence ID" value="XM_002499852.1"/>
</dbReference>
<dbReference type="EMBL" id="CP001323">
    <property type="protein sequence ID" value="ACO61156.1"/>
    <property type="molecule type" value="Genomic_DNA"/>
</dbReference>
<dbReference type="InParanoid" id="C1DZP7"/>
<reference evidence="3 4" key="1">
    <citation type="journal article" date="2009" name="Science">
        <title>Green evolution and dynamic adaptations revealed by genomes of the marine picoeukaryotes Micromonas.</title>
        <authorList>
            <person name="Worden A.Z."/>
            <person name="Lee J.H."/>
            <person name="Mock T."/>
            <person name="Rouze P."/>
            <person name="Simmons M.P."/>
            <person name="Aerts A.L."/>
            <person name="Allen A.E."/>
            <person name="Cuvelier M.L."/>
            <person name="Derelle E."/>
            <person name="Everett M.V."/>
            <person name="Foulon E."/>
            <person name="Grimwood J."/>
            <person name="Gundlach H."/>
            <person name="Henrissat B."/>
            <person name="Napoli C."/>
            <person name="McDonald S.M."/>
            <person name="Parker M.S."/>
            <person name="Rombauts S."/>
            <person name="Salamov A."/>
            <person name="Von Dassow P."/>
            <person name="Badger J.H."/>
            <person name="Coutinho P.M."/>
            <person name="Demir E."/>
            <person name="Dubchak I."/>
            <person name="Gentemann C."/>
            <person name="Eikrem W."/>
            <person name="Gready J.E."/>
            <person name="John U."/>
            <person name="Lanier W."/>
            <person name="Lindquist E.A."/>
            <person name="Lucas S."/>
            <person name="Mayer K.F."/>
            <person name="Moreau H."/>
            <person name="Not F."/>
            <person name="Otillar R."/>
            <person name="Panaud O."/>
            <person name="Pangilinan J."/>
            <person name="Paulsen I."/>
            <person name="Piegu B."/>
            <person name="Poliakov A."/>
            <person name="Robbens S."/>
            <person name="Schmutz J."/>
            <person name="Toulza E."/>
            <person name="Wyss T."/>
            <person name="Zelensky A."/>
            <person name="Zhou K."/>
            <person name="Armbrust E.V."/>
            <person name="Bhattacharya D."/>
            <person name="Goodenough U.W."/>
            <person name="Van de Peer Y."/>
            <person name="Grigoriev I.V."/>
        </authorList>
    </citation>
    <scope>NUCLEOTIDE SEQUENCE [LARGE SCALE GENOMIC DNA]</scope>
    <source>
        <strain evidence="4">RCC299 / NOUM17</strain>
    </source>
</reference>
<sequence length="374" mass="39841">MVADNKRKVLHDDSDDDFAPSAEASPVEKPSKKKSKPKASKAKPETDGGAPKEKKQEANLDYGVDITSYDQSPELTEKYSAMSVTELNQWLKANRVVKGPANKANLVARCVDGELFGAIPPCPRCVTGKLKVAYASLDAHGGQGDWTCRGSFDESIGIRVKCYFTARPGEVTRLPWRDLHDPAPEPEKPGAPKGASVAEAEFPPGFESFAGKDAAAAVNDIATALGFQLPAEGARSEIGAQLLATRNADGKWDGAATLKALRELYPPLTAEEAAGGPPAKHPDNSALASCLDHLVRLETKHKEADAFKLRAYKSAAMEIRDLDYAITSGKACAKAGPTKVKGVGKGLAEKIDEFLKTGTMARITELESRTNAPA</sequence>
<organism evidence="3 4">
    <name type="scientific">Micromonas commoda (strain RCC299 / NOUM17 / CCMP2709)</name>
    <name type="common">Picoplanktonic green alga</name>
    <dbReference type="NCBI Taxonomy" id="296587"/>
    <lineage>
        <taxon>Eukaryota</taxon>
        <taxon>Viridiplantae</taxon>
        <taxon>Chlorophyta</taxon>
        <taxon>Mamiellophyceae</taxon>
        <taxon>Mamiellales</taxon>
        <taxon>Mamiellaceae</taxon>
        <taxon>Micromonas</taxon>
    </lineage>
</organism>
<feature type="region of interest" description="Disordered" evidence="1">
    <location>
        <begin position="1"/>
        <end position="63"/>
    </location>
</feature>
<feature type="region of interest" description="Disordered" evidence="1">
    <location>
        <begin position="175"/>
        <end position="198"/>
    </location>
</feature>
<protein>
    <recommendedName>
        <fullName evidence="2">Crossover junction endonuclease MUS81-like HHH domain-containing protein</fullName>
    </recommendedName>
</protein>
<dbReference type="OrthoDB" id="429950at2759"/>
<proteinExistence type="predicted"/>
<dbReference type="Gene3D" id="1.10.150.110">
    <property type="entry name" value="DNA polymerase beta, N-terminal domain-like"/>
    <property type="match status" value="1"/>
</dbReference>
<keyword evidence="4" id="KW-1185">Reference proteome</keyword>
<dbReference type="SMART" id="SM01335">
    <property type="entry name" value="PADR1"/>
    <property type="match status" value="1"/>
</dbReference>
<feature type="domain" description="Crossover junction endonuclease MUS81-like HHH" evidence="2">
    <location>
        <begin position="283"/>
        <end position="359"/>
    </location>
</feature>
<dbReference type="InterPro" id="IPR027421">
    <property type="entry name" value="DNA_pol_lamdba_lyase_dom_sf"/>
</dbReference>